<name>A0A511Z7J9_9BACL</name>
<feature type="domain" description="HTH merR-type" evidence="3">
    <location>
        <begin position="1"/>
        <end position="65"/>
    </location>
</feature>
<dbReference type="InterPro" id="IPR010499">
    <property type="entry name" value="AraC_E-bd"/>
</dbReference>
<dbReference type="InterPro" id="IPR011256">
    <property type="entry name" value="Reg_factor_effector_dom_sf"/>
</dbReference>
<keyword evidence="2" id="KW-0175">Coiled coil</keyword>
<gene>
    <name evidence="4" type="ORF">SLU01_17280</name>
</gene>
<dbReference type="Pfam" id="PF06445">
    <property type="entry name" value="GyrI-like"/>
    <property type="match status" value="1"/>
</dbReference>
<evidence type="ECO:0000313" key="4">
    <source>
        <dbReference type="EMBL" id="GEN83416.1"/>
    </source>
</evidence>
<comment type="caution">
    <text evidence="4">The sequence shown here is derived from an EMBL/GenBank/DDBJ whole genome shotgun (WGS) entry which is preliminary data.</text>
</comment>
<sequence length="247" mass="28125">MLSIGKTAYLVGLTTKAIKHYEEIGLVQPAFVSPESGYRFYSQKEQQQLVRIKTLRNFGVSLSDILREGDEQMDRLLMNRKKEIEQEIDELQGKMEGIDQLLSKGEKEMETRIVESEGFTVRGYQVKGPVSEIPAEWDRLNKVINEEDVIVEESFGVCLSMENDVIHYIAGLKEELTNGFPDTKEVVIPAGKFIVAKVEGGIPGIPAAYDYIIQMDNIQLRDCYDFERYVHPAGVTEDIIEIWMPIE</sequence>
<dbReference type="SUPFAM" id="SSF46955">
    <property type="entry name" value="Putative DNA-binding domain"/>
    <property type="match status" value="1"/>
</dbReference>
<dbReference type="OrthoDB" id="9773308at2"/>
<dbReference type="SMART" id="SM00422">
    <property type="entry name" value="HTH_MERR"/>
    <property type="match status" value="1"/>
</dbReference>
<dbReference type="EMBL" id="BJYL01000022">
    <property type="protein sequence ID" value="GEN83416.1"/>
    <property type="molecule type" value="Genomic_DNA"/>
</dbReference>
<evidence type="ECO:0000256" key="1">
    <source>
        <dbReference type="ARBA" id="ARBA00023125"/>
    </source>
</evidence>
<dbReference type="InterPro" id="IPR000551">
    <property type="entry name" value="MerR-type_HTH_dom"/>
</dbReference>
<keyword evidence="1" id="KW-0238">DNA-binding</keyword>
<feature type="coiled-coil region" evidence="2">
    <location>
        <begin position="74"/>
        <end position="108"/>
    </location>
</feature>
<dbReference type="GO" id="GO:0003700">
    <property type="term" value="F:DNA-binding transcription factor activity"/>
    <property type="evidence" value="ECO:0007669"/>
    <property type="project" value="InterPro"/>
</dbReference>
<dbReference type="SMART" id="SM00871">
    <property type="entry name" value="AraC_E_bind"/>
    <property type="match status" value="1"/>
</dbReference>
<dbReference type="PANTHER" id="PTHR30204">
    <property type="entry name" value="REDOX-CYCLING DRUG-SENSING TRANSCRIPTIONAL ACTIVATOR SOXR"/>
    <property type="match status" value="1"/>
</dbReference>
<dbReference type="AlphaFoldDB" id="A0A511Z7J9"/>
<dbReference type="Gene3D" id="1.10.1660.10">
    <property type="match status" value="1"/>
</dbReference>
<evidence type="ECO:0000256" key="2">
    <source>
        <dbReference type="SAM" id="Coils"/>
    </source>
</evidence>
<proteinExistence type="predicted"/>
<accession>A0A511Z7J9</accession>
<organism evidence="4 5">
    <name type="scientific">Sporosarcina luteola</name>
    <dbReference type="NCBI Taxonomy" id="582850"/>
    <lineage>
        <taxon>Bacteria</taxon>
        <taxon>Bacillati</taxon>
        <taxon>Bacillota</taxon>
        <taxon>Bacilli</taxon>
        <taxon>Bacillales</taxon>
        <taxon>Caryophanaceae</taxon>
        <taxon>Sporosarcina</taxon>
    </lineage>
</organism>
<dbReference type="InterPro" id="IPR029442">
    <property type="entry name" value="GyrI-like"/>
</dbReference>
<dbReference type="Proteomes" id="UP000321901">
    <property type="component" value="Unassembled WGS sequence"/>
</dbReference>
<dbReference type="RefSeq" id="WP_147057324.1">
    <property type="nucleotide sequence ID" value="NZ_BJYL01000022.1"/>
</dbReference>
<dbReference type="Pfam" id="PF13411">
    <property type="entry name" value="MerR_1"/>
    <property type="match status" value="1"/>
</dbReference>
<reference evidence="4 5" key="1">
    <citation type="submission" date="2019-07" db="EMBL/GenBank/DDBJ databases">
        <title>Whole genome shotgun sequence of Sporosarcina luteola NBRC 105378.</title>
        <authorList>
            <person name="Hosoyama A."/>
            <person name="Uohara A."/>
            <person name="Ohji S."/>
            <person name="Ichikawa N."/>
        </authorList>
    </citation>
    <scope>NUCLEOTIDE SEQUENCE [LARGE SCALE GENOMIC DNA]</scope>
    <source>
        <strain evidence="4 5">NBRC 105378</strain>
    </source>
</reference>
<dbReference type="PROSITE" id="PS50937">
    <property type="entry name" value="HTH_MERR_2"/>
    <property type="match status" value="1"/>
</dbReference>
<dbReference type="SUPFAM" id="SSF55136">
    <property type="entry name" value="Probable bacterial effector-binding domain"/>
    <property type="match status" value="1"/>
</dbReference>
<keyword evidence="5" id="KW-1185">Reference proteome</keyword>
<dbReference type="Gene3D" id="3.20.80.10">
    <property type="entry name" value="Regulatory factor, effector binding domain"/>
    <property type="match status" value="1"/>
</dbReference>
<dbReference type="InterPro" id="IPR009061">
    <property type="entry name" value="DNA-bd_dom_put_sf"/>
</dbReference>
<protein>
    <recommendedName>
        <fullName evidence="3">HTH merR-type domain-containing protein</fullName>
    </recommendedName>
</protein>
<dbReference type="PANTHER" id="PTHR30204:SF97">
    <property type="entry name" value="MERR FAMILY REGULATORY PROTEIN"/>
    <property type="match status" value="1"/>
</dbReference>
<dbReference type="GO" id="GO:0003677">
    <property type="term" value="F:DNA binding"/>
    <property type="evidence" value="ECO:0007669"/>
    <property type="project" value="UniProtKB-KW"/>
</dbReference>
<evidence type="ECO:0000259" key="3">
    <source>
        <dbReference type="PROSITE" id="PS50937"/>
    </source>
</evidence>
<evidence type="ECO:0000313" key="5">
    <source>
        <dbReference type="Proteomes" id="UP000321901"/>
    </source>
</evidence>
<dbReference type="InterPro" id="IPR047057">
    <property type="entry name" value="MerR_fam"/>
</dbReference>